<dbReference type="Pfam" id="PF07732">
    <property type="entry name" value="Cu-oxidase_3"/>
    <property type="match status" value="1"/>
</dbReference>
<feature type="transmembrane region" description="Helical" evidence="13">
    <location>
        <begin position="194"/>
        <end position="213"/>
    </location>
</feature>
<dbReference type="CDD" id="cd04208">
    <property type="entry name" value="CuRO_2_CuNIR"/>
    <property type="match status" value="1"/>
</dbReference>
<comment type="similarity">
    <text evidence="3">Belongs to the multicopper oxidase family.</text>
</comment>
<feature type="transmembrane region" description="Helical" evidence="13">
    <location>
        <begin position="23"/>
        <end position="45"/>
    </location>
</feature>
<comment type="caution">
    <text evidence="15">The sequence shown here is derived from an EMBL/GenBank/DDBJ whole genome shotgun (WGS) entry which is preliminary data.</text>
</comment>
<evidence type="ECO:0000256" key="5">
    <source>
        <dbReference type="ARBA" id="ARBA00011882"/>
    </source>
</evidence>
<dbReference type="Gene3D" id="2.60.40.420">
    <property type="entry name" value="Cupredoxins - blue copper proteins"/>
    <property type="match status" value="3"/>
</dbReference>
<evidence type="ECO:0000256" key="10">
    <source>
        <dbReference type="ARBA" id="ARBA00023008"/>
    </source>
</evidence>
<evidence type="ECO:0000256" key="13">
    <source>
        <dbReference type="SAM" id="Phobius"/>
    </source>
</evidence>
<dbReference type="InterPro" id="IPR001287">
    <property type="entry name" value="NO2-reductase_Cu"/>
</dbReference>
<feature type="transmembrane region" description="Helical" evidence="13">
    <location>
        <begin position="320"/>
        <end position="346"/>
    </location>
</feature>
<evidence type="ECO:0000256" key="2">
    <source>
        <dbReference type="ARBA" id="ARBA00001973"/>
    </source>
</evidence>
<keyword evidence="13" id="KW-1133">Transmembrane helix</keyword>
<feature type="transmembrane region" description="Helical" evidence="13">
    <location>
        <begin position="250"/>
        <end position="271"/>
    </location>
</feature>
<comment type="cofactor">
    <cofactor evidence="1">
        <name>Cu(+)</name>
        <dbReference type="ChEBI" id="CHEBI:49552"/>
    </cofactor>
</comment>
<evidence type="ECO:0000256" key="6">
    <source>
        <dbReference type="ARBA" id="ARBA00017290"/>
    </source>
</evidence>
<feature type="region of interest" description="Disordered" evidence="12">
    <location>
        <begin position="558"/>
        <end position="579"/>
    </location>
</feature>
<keyword evidence="13" id="KW-0812">Transmembrane</keyword>
<feature type="transmembrane region" description="Helical" evidence="13">
    <location>
        <begin position="283"/>
        <end position="308"/>
    </location>
</feature>
<feature type="domain" description="Plastocyanin-like" evidence="14">
    <location>
        <begin position="605"/>
        <end position="715"/>
    </location>
</feature>
<sequence>MTSVDEKIERPRPRPPYQSGSRATWHAIANAVVLAWFATTVFTVFARDRLPGADWVPVHTFLLGAVTNAVVTWTEHFSTALLHLPAPARWWQVLRLAVLNAGVVAVLHGSSGGDAVLGTAGAVVVCGVAAVHVGTLIVRSRRSLGGRFAHLVAWYVGSGAALVAGGTLGALMVSGQVTGSLRLRVEAAHIHANLLGWVGLAVLGTLFILWPAVLRTRAHEDTGRLARRSLAPVVLGLAVTVGALVTGTRWAAAAGLALYGAGTALALVPSVRTFRRRRPHSAASWMVAAATGWFVAAVAVDLVMVAVHPADEVAGAVGPLLPLVMAGFVGQILVGAMMFLLPVVLGGGPAAVKRNSALLEYGWKTRLALANAALPFIVLPVPAWLSRTAWGVLLATLGVFVVLAAVAVARSFGLVPKPPVAGLAVGAVLTALVVVVAVTGQGGGPSGTDAAEHTGHAGHMASGTATRTVDVTLSGMRVRPGTIEAAPGTRLVLRVTNVDTQEHDLRLDTGQRTPMLRTGETATLRLDPLRKAIDGWCTVPGHRAAGMTLRITPTGAATASAGSADSQASPAPLDLTASPSREWRPYDAALKPAPGGREHRVEIRVEEKDLEVAPGVRQRMWTFNGTVPGPTLRGSVGDVFTVTFVNSGTMGHGIDFHAGALAPDRPMRTIQPGERLTYRFRADQAGAWLYHCSTMPMTEHIANGMYGAVVIDPPKLPRVDREYILVQGELYTGQIGDAARSARLRRGDADGWMFNGTAAGYDHAPLTARTGERVRFWVVAAGPSSGTAFHIIGTRFDTVYKEGAYLLRPGRDRGGAQVLDLAAAQGGFIETTFPEPGRYSFVDHDMRHGEAGAHGYIQVTSGEDE</sequence>
<protein>
    <recommendedName>
        <fullName evidence="6">Copper-containing nitrite reductase</fullName>
        <ecNumber evidence="5">1.7.2.1</ecNumber>
    </recommendedName>
</protein>
<evidence type="ECO:0000256" key="7">
    <source>
        <dbReference type="ARBA" id="ARBA00022723"/>
    </source>
</evidence>
<evidence type="ECO:0000313" key="15">
    <source>
        <dbReference type="EMBL" id="GAA4142772.1"/>
    </source>
</evidence>
<evidence type="ECO:0000256" key="8">
    <source>
        <dbReference type="ARBA" id="ARBA00022737"/>
    </source>
</evidence>
<dbReference type="RefSeq" id="WP_345022176.1">
    <property type="nucleotide sequence ID" value="NZ_BAABDO010000043.1"/>
</dbReference>
<feature type="region of interest" description="Disordered" evidence="12">
    <location>
        <begin position="1"/>
        <end position="20"/>
    </location>
</feature>
<evidence type="ECO:0000256" key="9">
    <source>
        <dbReference type="ARBA" id="ARBA00023002"/>
    </source>
</evidence>
<evidence type="ECO:0000256" key="11">
    <source>
        <dbReference type="ARBA" id="ARBA00049340"/>
    </source>
</evidence>
<feature type="compositionally biased region" description="Low complexity" evidence="12">
    <location>
        <begin position="558"/>
        <end position="572"/>
    </location>
</feature>
<dbReference type="PANTHER" id="PTHR11709:SF394">
    <property type="entry name" value="FI03373P-RELATED"/>
    <property type="match status" value="1"/>
</dbReference>
<evidence type="ECO:0000256" key="3">
    <source>
        <dbReference type="ARBA" id="ARBA00010609"/>
    </source>
</evidence>
<feature type="transmembrane region" description="Helical" evidence="13">
    <location>
        <begin position="151"/>
        <end position="174"/>
    </location>
</feature>
<feature type="compositionally biased region" description="Basic and acidic residues" evidence="12">
    <location>
        <begin position="1"/>
        <end position="12"/>
    </location>
</feature>
<evidence type="ECO:0000256" key="4">
    <source>
        <dbReference type="ARBA" id="ARBA00011233"/>
    </source>
</evidence>
<dbReference type="InterPro" id="IPR011707">
    <property type="entry name" value="Cu-oxidase-like_N"/>
</dbReference>
<keyword evidence="7" id="KW-0479">Metal-binding</keyword>
<evidence type="ECO:0000313" key="16">
    <source>
        <dbReference type="Proteomes" id="UP001500266"/>
    </source>
</evidence>
<evidence type="ECO:0000256" key="12">
    <source>
        <dbReference type="SAM" id="MobiDB-lite"/>
    </source>
</evidence>
<keyword evidence="13" id="KW-0472">Membrane</keyword>
<name>A0ABP7YWZ8_9ACTN</name>
<feature type="transmembrane region" description="Helical" evidence="13">
    <location>
        <begin position="225"/>
        <end position="244"/>
    </location>
</feature>
<keyword evidence="16" id="KW-1185">Reference proteome</keyword>
<dbReference type="Proteomes" id="UP001500266">
    <property type="component" value="Unassembled WGS sequence"/>
</dbReference>
<comment type="cofactor">
    <cofactor evidence="2">
        <name>Cu(2+)</name>
        <dbReference type="ChEBI" id="CHEBI:29036"/>
    </cofactor>
</comment>
<keyword evidence="9" id="KW-0560">Oxidoreductase</keyword>
<dbReference type="InterPro" id="IPR008972">
    <property type="entry name" value="Cupredoxin"/>
</dbReference>
<dbReference type="EMBL" id="BAABDO010000043">
    <property type="protein sequence ID" value="GAA4142772.1"/>
    <property type="molecule type" value="Genomic_DNA"/>
</dbReference>
<dbReference type="InterPro" id="IPR045087">
    <property type="entry name" value="Cu-oxidase_fam"/>
</dbReference>
<gene>
    <name evidence="15" type="ORF">GCM10022416_32170</name>
</gene>
<dbReference type="CDD" id="cd11020">
    <property type="entry name" value="CuRO_1_CuNIR"/>
    <property type="match status" value="1"/>
</dbReference>
<comment type="catalytic activity">
    <reaction evidence="11">
        <text>nitric oxide + Fe(III)-[cytochrome c] + H2O = Fe(II)-[cytochrome c] + nitrite + 2 H(+)</text>
        <dbReference type="Rhea" id="RHEA:15233"/>
        <dbReference type="Rhea" id="RHEA-COMP:10350"/>
        <dbReference type="Rhea" id="RHEA-COMP:14399"/>
        <dbReference type="ChEBI" id="CHEBI:15377"/>
        <dbReference type="ChEBI" id="CHEBI:15378"/>
        <dbReference type="ChEBI" id="CHEBI:16301"/>
        <dbReference type="ChEBI" id="CHEBI:16480"/>
        <dbReference type="ChEBI" id="CHEBI:29033"/>
        <dbReference type="ChEBI" id="CHEBI:29034"/>
        <dbReference type="EC" id="1.7.2.1"/>
    </reaction>
</comment>
<dbReference type="PANTHER" id="PTHR11709">
    <property type="entry name" value="MULTI-COPPER OXIDASE"/>
    <property type="match status" value="1"/>
</dbReference>
<feature type="transmembrane region" description="Helical" evidence="13">
    <location>
        <begin position="420"/>
        <end position="440"/>
    </location>
</feature>
<comment type="subunit">
    <text evidence="4">Homotrimer.</text>
</comment>
<organism evidence="15 16">
    <name type="scientific">Actinomadura keratinilytica</name>
    <dbReference type="NCBI Taxonomy" id="547461"/>
    <lineage>
        <taxon>Bacteria</taxon>
        <taxon>Bacillati</taxon>
        <taxon>Actinomycetota</taxon>
        <taxon>Actinomycetes</taxon>
        <taxon>Streptosporangiales</taxon>
        <taxon>Thermomonosporaceae</taxon>
        <taxon>Actinomadura</taxon>
    </lineage>
</organism>
<feature type="transmembrane region" description="Helical" evidence="13">
    <location>
        <begin position="116"/>
        <end position="139"/>
    </location>
</feature>
<dbReference type="PRINTS" id="PR00695">
    <property type="entry name" value="CUNO2RDTASE"/>
</dbReference>
<keyword evidence="8" id="KW-0677">Repeat</keyword>
<proteinExistence type="inferred from homology"/>
<dbReference type="SUPFAM" id="SSF49503">
    <property type="entry name" value="Cupredoxins"/>
    <property type="match status" value="3"/>
</dbReference>
<feature type="transmembrane region" description="Helical" evidence="13">
    <location>
        <begin position="367"/>
        <end position="384"/>
    </location>
</feature>
<feature type="transmembrane region" description="Helical" evidence="13">
    <location>
        <begin position="390"/>
        <end position="408"/>
    </location>
</feature>
<keyword evidence="10" id="KW-0186">Copper</keyword>
<reference evidence="16" key="1">
    <citation type="journal article" date="2019" name="Int. J. Syst. Evol. Microbiol.">
        <title>The Global Catalogue of Microorganisms (GCM) 10K type strain sequencing project: providing services to taxonomists for standard genome sequencing and annotation.</title>
        <authorList>
            <consortium name="The Broad Institute Genomics Platform"/>
            <consortium name="The Broad Institute Genome Sequencing Center for Infectious Disease"/>
            <person name="Wu L."/>
            <person name="Ma J."/>
        </authorList>
    </citation>
    <scope>NUCLEOTIDE SEQUENCE [LARGE SCALE GENOMIC DNA]</scope>
    <source>
        <strain evidence="16">JCM 17316</strain>
    </source>
</reference>
<evidence type="ECO:0000259" key="14">
    <source>
        <dbReference type="Pfam" id="PF07732"/>
    </source>
</evidence>
<dbReference type="EC" id="1.7.2.1" evidence="5"/>
<evidence type="ECO:0000256" key="1">
    <source>
        <dbReference type="ARBA" id="ARBA00001960"/>
    </source>
</evidence>
<accession>A0ABP7YWZ8</accession>